<keyword evidence="2" id="KW-1185">Reference proteome</keyword>
<proteinExistence type="predicted"/>
<evidence type="ECO:0000313" key="2">
    <source>
        <dbReference type="Proteomes" id="UP000324897"/>
    </source>
</evidence>
<evidence type="ECO:0000313" key="1">
    <source>
        <dbReference type="EMBL" id="TVU25279.1"/>
    </source>
</evidence>
<feature type="non-terminal residue" evidence="1">
    <location>
        <position position="1"/>
    </location>
</feature>
<comment type="caution">
    <text evidence="1">The sequence shown here is derived from an EMBL/GenBank/DDBJ whole genome shotgun (WGS) entry which is preliminary data.</text>
</comment>
<dbReference type="InterPro" id="IPR052957">
    <property type="entry name" value="Auxin_embryo_med"/>
</dbReference>
<gene>
    <name evidence="1" type="ORF">EJB05_27771</name>
</gene>
<dbReference type="PANTHER" id="PTHR32387">
    <property type="entry name" value="WU:FJ29H11"/>
    <property type="match status" value="1"/>
</dbReference>
<name>A0A5J9UN69_9POAL</name>
<protein>
    <submittedName>
        <fullName evidence="1">Uncharacterized protein</fullName>
    </submittedName>
</protein>
<sequence length="1166" mass="131811">EADALTRKDIGAESYTLHLSAEEDKTGELHCSYYIWKQNFPVKPEYWVQKRDRIDQWVVMLAFPHGQRLSRGMGAPGVYSFLPTEMSTNFPFIIQADFMLSSSRESILLDSPWNRGILECIPSAFVNAFQALVKSTESAPMFALPPVFKFLPLNQSSVPLMDAVRLSIRNKMIDTDIVPCGTCSSVKVFCKPTEARRLNAAFWSIINKAVKLGVNVPNISSYGTHILNSYFDSKEYDGVLGFLAIEYAKSDWYGNCIQGSNLVELLPDDIYFDLLAFVAQNWIAMFAGTNMERIQLIKCVGAGGEVVYRSVSDAMMADERLCMLPNEECAQLIISWNSDHFSTASRIIFMPSSVQKALGLFSKKIAIMEWLENYVGMMILFFFERKRHEIVPFSLIKEGVGMMILTLHEYALTVVKALQEKGLVLAFTHFIYHLHTEKYMPDWSVSHICSLLPVVDNLGCVIATRSVVLVPSKGSKWAALLGENPWRAQSYVELGDDYMSGNISGEHICEEQFLSFARTYMQATDLPFLLPPDAGFSAASSSLTRENAFLLLEWIENLSSRGRGLPKKFSSCIMLGNWLKTSVGYRPPSESFLSNAEWASLFNAKLSFVDVPMIDHEYYMNKIADFKETLGSLGVKFEFAEVMAYVGKCFISTVKDSTTGNTVLSLLRFIRFLQTEHMPTYHLIQSIRDGAWLKTCFGFKSPSESVLFGHCHLKSVIYVFWTSISMETKSVITSPVSSGAAILLLKCIRNTVSCKTLVKALKKRQWLKTIAGFRAPRETFLLDPEWKCLIKFADAVPLLDWPFYGDEILSYRDELMKIGVIVSLQQASNSITCYLKQLLSTSSLTKEIRIALLSCYKDLNDVDKTFPDDILKFMRTEKWLHTMLGFRSPKNCILFDSSWEPVIPVASLPFIDDSDTSNGTGKEIYSYKKELKALGVTVEFNQGADFVMSCLSIPEGNQMPVPTDVSVVVLRNTSEISDQNILGLTDDDRTPLLVCKGARIQEALQEDGPFIDEEFYGPEILCYKTELRQIGVIVDVGYGCSLLAQDLKHFSRCDTITRIYRYMEIFKWEPRDKGIVPEFWITAFYGAYGSYRECISFELTPVSCSCFWEFIGYRWNATTEKLLSGSVTRVLVLSGGKIILREVDDCFLFNTIILSYLRKTLLVLVE</sequence>
<reference evidence="1 2" key="1">
    <citation type="journal article" date="2019" name="Sci. Rep.">
        <title>A high-quality genome of Eragrostis curvula grass provides insights into Poaceae evolution and supports new strategies to enhance forage quality.</title>
        <authorList>
            <person name="Carballo J."/>
            <person name="Santos B.A.C.M."/>
            <person name="Zappacosta D."/>
            <person name="Garbus I."/>
            <person name="Selva J.P."/>
            <person name="Gallo C.A."/>
            <person name="Diaz A."/>
            <person name="Albertini E."/>
            <person name="Caccamo M."/>
            <person name="Echenique V."/>
        </authorList>
    </citation>
    <scope>NUCLEOTIDE SEQUENCE [LARGE SCALE GENOMIC DNA]</scope>
    <source>
        <strain evidence="2">cv. Victoria</strain>
        <tissue evidence="1">Leaf</tissue>
    </source>
</reference>
<accession>A0A5J9UN69</accession>
<dbReference type="AlphaFoldDB" id="A0A5J9UN69"/>
<dbReference type="PANTHER" id="PTHR32387:SF12">
    <property type="entry name" value="PROTEIN NO VEIN C-TERMINAL DOMAIN-CONTAINING PROTEIN"/>
    <property type="match status" value="1"/>
</dbReference>
<organism evidence="1 2">
    <name type="scientific">Eragrostis curvula</name>
    <name type="common">weeping love grass</name>
    <dbReference type="NCBI Taxonomy" id="38414"/>
    <lineage>
        <taxon>Eukaryota</taxon>
        <taxon>Viridiplantae</taxon>
        <taxon>Streptophyta</taxon>
        <taxon>Embryophyta</taxon>
        <taxon>Tracheophyta</taxon>
        <taxon>Spermatophyta</taxon>
        <taxon>Magnoliopsida</taxon>
        <taxon>Liliopsida</taxon>
        <taxon>Poales</taxon>
        <taxon>Poaceae</taxon>
        <taxon>PACMAD clade</taxon>
        <taxon>Chloridoideae</taxon>
        <taxon>Eragrostideae</taxon>
        <taxon>Eragrostidinae</taxon>
        <taxon>Eragrostis</taxon>
    </lineage>
</organism>
<dbReference type="Proteomes" id="UP000324897">
    <property type="component" value="Chromosome 2"/>
</dbReference>
<dbReference type="EMBL" id="RWGY01000013">
    <property type="protein sequence ID" value="TVU25279.1"/>
    <property type="molecule type" value="Genomic_DNA"/>
</dbReference>
<dbReference type="OrthoDB" id="1262810at2759"/>
<dbReference type="Gramene" id="TVU25279">
    <property type="protein sequence ID" value="TVU25279"/>
    <property type="gene ID" value="EJB05_27771"/>
</dbReference>